<accession>A0A218UFF3</accession>
<dbReference type="Proteomes" id="UP000197619">
    <property type="component" value="Unassembled WGS sequence"/>
</dbReference>
<evidence type="ECO:0000313" key="6">
    <source>
        <dbReference type="EMBL" id="OWK52517.1"/>
    </source>
</evidence>
<sequence>MATLPNQTKENPASWVKLQLEQCYRTSLGKHQERIKPAASREGSTSPLARAMDLKVLCALSIMLIVALSTLAEGIAPPTKCQCKVVPRERTNCGYPGISAAECKKIGCCFNASVPSVPWCYNPKPKKVKKVCPNDPYTRINCGYPGIKPRECTRKGCCFRAHPAGVPWCFYHRVVEEGKVPQEMSPVSLWVLHCPAQAWCAVPATES</sequence>
<proteinExistence type="predicted"/>
<dbReference type="InterPro" id="IPR044913">
    <property type="entry name" value="P_trefoil_dom_sf"/>
</dbReference>
<comment type="caution">
    <text evidence="6">The sequence shown here is derived from an EMBL/GenBank/DDBJ whole genome shotgun (WGS) entry which is preliminary data.</text>
</comment>
<dbReference type="STRING" id="299123.ENSLSDP00000013620"/>
<evidence type="ECO:0000256" key="1">
    <source>
        <dbReference type="ARBA" id="ARBA00004613"/>
    </source>
</evidence>
<dbReference type="EMBL" id="MUZQ01000342">
    <property type="protein sequence ID" value="OWK52517.1"/>
    <property type="molecule type" value="Genomic_DNA"/>
</dbReference>
<dbReference type="PRINTS" id="PR00680">
    <property type="entry name" value="PTREFOIL"/>
</dbReference>
<dbReference type="PANTHER" id="PTHR13826:SF14">
    <property type="entry name" value="TREFOIL FACTOR 2"/>
    <property type="match status" value="1"/>
</dbReference>
<feature type="domain" description="P-type" evidence="5">
    <location>
        <begin position="130"/>
        <end position="173"/>
    </location>
</feature>
<protein>
    <submittedName>
        <fullName evidence="6">Trefoil factor 2</fullName>
    </submittedName>
</protein>
<evidence type="ECO:0000256" key="3">
    <source>
        <dbReference type="ARBA" id="ARBA00023157"/>
    </source>
</evidence>
<name>A0A218UFF3_9PASE</name>
<feature type="disulfide bond" evidence="4">
    <location>
        <begin position="142"/>
        <end position="157"/>
    </location>
</feature>
<dbReference type="PROSITE" id="PS51448">
    <property type="entry name" value="P_TREFOIL_2"/>
    <property type="match status" value="2"/>
</dbReference>
<dbReference type="GO" id="GO:0005615">
    <property type="term" value="C:extracellular space"/>
    <property type="evidence" value="ECO:0007669"/>
    <property type="project" value="TreeGrafter"/>
</dbReference>
<feature type="disulfide bond" evidence="4">
    <location>
        <begin position="103"/>
        <end position="120"/>
    </location>
</feature>
<comment type="caution">
    <text evidence="4">Lacks conserved residue(s) required for the propagation of feature annotation.</text>
</comment>
<keyword evidence="7" id="KW-1185">Reference proteome</keyword>
<feature type="disulfide bond" evidence="4">
    <location>
        <begin position="93"/>
        <end position="108"/>
    </location>
</feature>
<dbReference type="InterPro" id="IPR000519">
    <property type="entry name" value="P_trefoil_dom"/>
</dbReference>
<dbReference type="InterPro" id="IPR017994">
    <property type="entry name" value="P_trefoil_chordata"/>
</dbReference>
<dbReference type="CDD" id="cd00111">
    <property type="entry name" value="Trefoil"/>
    <property type="match status" value="2"/>
</dbReference>
<feature type="disulfide bond" evidence="4">
    <location>
        <begin position="152"/>
        <end position="169"/>
    </location>
</feature>
<evidence type="ECO:0000256" key="2">
    <source>
        <dbReference type="ARBA" id="ARBA00022525"/>
    </source>
</evidence>
<dbReference type="GO" id="GO:0030277">
    <property type="term" value="P:maintenance of gastrointestinal epithelium"/>
    <property type="evidence" value="ECO:0007669"/>
    <property type="project" value="TreeGrafter"/>
</dbReference>
<keyword evidence="3 4" id="KW-1015">Disulfide bond</keyword>
<dbReference type="PROSITE" id="PS00025">
    <property type="entry name" value="P_TREFOIL_1"/>
    <property type="match status" value="1"/>
</dbReference>
<gene>
    <name evidence="6" type="primary">TFF2</name>
    <name evidence="6" type="ORF">RLOC_00000257</name>
</gene>
<keyword evidence="2" id="KW-0964">Secreted</keyword>
<dbReference type="Pfam" id="PF00088">
    <property type="entry name" value="Trefoil"/>
    <property type="match status" value="2"/>
</dbReference>
<dbReference type="SMART" id="SM00018">
    <property type="entry name" value="PD"/>
    <property type="match status" value="2"/>
</dbReference>
<comment type="subcellular location">
    <subcellularLocation>
        <location evidence="1">Secreted</location>
    </subcellularLocation>
</comment>
<feature type="domain" description="P-type" evidence="5">
    <location>
        <begin position="79"/>
        <end position="124"/>
    </location>
</feature>
<evidence type="ECO:0000259" key="5">
    <source>
        <dbReference type="PROSITE" id="PS51448"/>
    </source>
</evidence>
<dbReference type="SUPFAM" id="SSF57492">
    <property type="entry name" value="Trefoil"/>
    <property type="match status" value="2"/>
</dbReference>
<dbReference type="Gene3D" id="4.10.110.10">
    <property type="entry name" value="Spasmolytic Protein, domain 1"/>
    <property type="match status" value="2"/>
</dbReference>
<dbReference type="PANTHER" id="PTHR13826">
    <property type="entry name" value="INTESTINAL TREFOIL FACTOR-RELATED"/>
    <property type="match status" value="1"/>
</dbReference>
<feature type="disulfide bond" evidence="4">
    <location>
        <begin position="132"/>
        <end position="158"/>
    </location>
</feature>
<dbReference type="FunFam" id="4.10.110.10:FF:000006">
    <property type="entry name" value="Trefoil factor 1"/>
    <property type="match status" value="2"/>
</dbReference>
<evidence type="ECO:0000256" key="4">
    <source>
        <dbReference type="PROSITE-ProRule" id="PRU00779"/>
    </source>
</evidence>
<evidence type="ECO:0000313" key="7">
    <source>
        <dbReference type="Proteomes" id="UP000197619"/>
    </source>
</evidence>
<organism evidence="6 7">
    <name type="scientific">Lonchura striata</name>
    <name type="common">white-rumped munia</name>
    <dbReference type="NCBI Taxonomy" id="40157"/>
    <lineage>
        <taxon>Eukaryota</taxon>
        <taxon>Metazoa</taxon>
        <taxon>Chordata</taxon>
        <taxon>Craniata</taxon>
        <taxon>Vertebrata</taxon>
        <taxon>Euteleostomi</taxon>
        <taxon>Archelosauria</taxon>
        <taxon>Archosauria</taxon>
        <taxon>Dinosauria</taxon>
        <taxon>Saurischia</taxon>
        <taxon>Theropoda</taxon>
        <taxon>Coelurosauria</taxon>
        <taxon>Aves</taxon>
        <taxon>Neognathae</taxon>
        <taxon>Neoaves</taxon>
        <taxon>Telluraves</taxon>
        <taxon>Australaves</taxon>
        <taxon>Passeriformes</taxon>
        <taxon>Passeroidea</taxon>
        <taxon>Estrildidae</taxon>
        <taxon>Estrildinae</taxon>
        <taxon>Lonchura</taxon>
    </lineage>
</organism>
<dbReference type="AlphaFoldDB" id="A0A218UFF3"/>
<dbReference type="InterPro" id="IPR017957">
    <property type="entry name" value="P_trefoil_CS"/>
</dbReference>
<reference evidence="6 7" key="1">
    <citation type="submission" date="2017-05" db="EMBL/GenBank/DDBJ databases">
        <title>Genome of assembly of the Bengalese finch, Lonchura striata domestica.</title>
        <authorList>
            <person name="Colquitt B.M."/>
            <person name="Brainard M.S."/>
        </authorList>
    </citation>
    <scope>NUCLEOTIDE SEQUENCE [LARGE SCALE GENOMIC DNA]</scope>
    <source>
        <strain evidence="6">White83orange57</strain>
    </source>
</reference>